<comment type="caution">
    <text evidence="4">The sequence shown here is derived from an EMBL/GenBank/DDBJ whole genome shotgun (WGS) entry which is preliminary data.</text>
</comment>
<dbReference type="STRING" id="1210089.GCA_001613165_00303"/>
<dbReference type="Pfam" id="PF04434">
    <property type="entry name" value="SWIM"/>
    <property type="match status" value="1"/>
</dbReference>
<evidence type="ECO:0000256" key="2">
    <source>
        <dbReference type="SAM" id="MobiDB-lite"/>
    </source>
</evidence>
<feature type="region of interest" description="Disordered" evidence="2">
    <location>
        <begin position="366"/>
        <end position="397"/>
    </location>
</feature>
<dbReference type="GO" id="GO:0008270">
    <property type="term" value="F:zinc ion binding"/>
    <property type="evidence" value="ECO:0007669"/>
    <property type="project" value="UniProtKB-KW"/>
</dbReference>
<accession>A0A370HA76</accession>
<keyword evidence="1" id="KW-0479">Metal-binding</keyword>
<evidence type="ECO:0000313" key="5">
    <source>
        <dbReference type="Proteomes" id="UP000255355"/>
    </source>
</evidence>
<keyword evidence="1" id="KW-0862">Zinc</keyword>
<dbReference type="RefSeq" id="WP_246010925.1">
    <property type="nucleotide sequence ID" value="NZ_QQAZ01000003.1"/>
</dbReference>
<dbReference type="InterPro" id="IPR007527">
    <property type="entry name" value="Znf_SWIM"/>
</dbReference>
<proteinExistence type="predicted"/>
<keyword evidence="1" id="KW-0863">Zinc-finger</keyword>
<evidence type="ECO:0000256" key="1">
    <source>
        <dbReference type="PROSITE-ProRule" id="PRU00325"/>
    </source>
</evidence>
<dbReference type="PROSITE" id="PS50966">
    <property type="entry name" value="ZF_SWIM"/>
    <property type="match status" value="1"/>
</dbReference>
<dbReference type="AlphaFoldDB" id="A0A370HA76"/>
<evidence type="ECO:0000313" key="4">
    <source>
        <dbReference type="EMBL" id="RDI53140.1"/>
    </source>
</evidence>
<protein>
    <submittedName>
        <fullName evidence="4">SWIM zinc finger protein</fullName>
    </submittedName>
</protein>
<dbReference type="Proteomes" id="UP000255355">
    <property type="component" value="Unassembled WGS sequence"/>
</dbReference>
<feature type="region of interest" description="Disordered" evidence="2">
    <location>
        <begin position="325"/>
        <end position="345"/>
    </location>
</feature>
<dbReference type="InterPro" id="IPR043746">
    <property type="entry name" value="DUF5691"/>
</dbReference>
<gene>
    <name evidence="4" type="ORF">DFR68_103528</name>
</gene>
<reference evidence="4 5" key="1">
    <citation type="submission" date="2018-07" db="EMBL/GenBank/DDBJ databases">
        <title>Genomic Encyclopedia of Type Strains, Phase IV (KMG-IV): sequencing the most valuable type-strain genomes for metagenomic binning, comparative biology and taxonomic classification.</title>
        <authorList>
            <person name="Goeker M."/>
        </authorList>
    </citation>
    <scope>NUCLEOTIDE SEQUENCE [LARGE SCALE GENOMIC DNA]</scope>
    <source>
        <strain evidence="4 5">DSM 44952</strain>
    </source>
</reference>
<name>A0A370HA76_9NOCA</name>
<feature type="domain" description="SWIM-type" evidence="3">
    <location>
        <begin position="53"/>
        <end position="86"/>
    </location>
</feature>
<evidence type="ECO:0000259" key="3">
    <source>
        <dbReference type="PROSITE" id="PS50966"/>
    </source>
</evidence>
<dbReference type="Pfam" id="PF18944">
    <property type="entry name" value="DUF5691"/>
    <property type="match status" value="1"/>
</dbReference>
<keyword evidence="5" id="KW-1185">Reference proteome</keyword>
<dbReference type="EMBL" id="QQAZ01000003">
    <property type="protein sequence ID" value="RDI53140.1"/>
    <property type="molecule type" value="Genomic_DNA"/>
</dbReference>
<organism evidence="4 5">
    <name type="scientific">Nocardia mexicana</name>
    <dbReference type="NCBI Taxonomy" id="279262"/>
    <lineage>
        <taxon>Bacteria</taxon>
        <taxon>Bacillati</taxon>
        <taxon>Actinomycetota</taxon>
        <taxon>Actinomycetes</taxon>
        <taxon>Mycobacteriales</taxon>
        <taxon>Nocardiaceae</taxon>
        <taxon>Nocardia</taxon>
    </lineage>
</organism>
<sequence length="1009" mass="109039">MQPMRWTAEQVAALAPDAASLPAARKLQGRWQGAGWSGSALWGLCRGSGSTPYRTIVDLGGPAYKCSCPSRKFPCKHALSLLLNWADGAVDECELADFAAEWIVTRAERAAKPAAARTPKAATAEQRRARVAAGLEDLDVWLCDQVRTGLAQADRSFGAFEAVAARMVDAQAPGVASALRQLPRNVIVREDWPALLLREYGRLHLLVAAHRRLDGLAPALAASARTHLGYPTTVDSVRNEPAVRDRWMVLGRRITEDERLYTRRAWLRGRGTGRWAVIVDHCFGSPGFPTDLPAPGLMIEAGLHFYPGAAALRALWGERHGAPEPFTTIPDTPVPGTGARGDEAATNPRDLETLAESCCDTTETETYGAPLSHGGRRRATTAHEAGGGTAGDPVPGRSAGGSGTIAAALAEHARALGADPWLRGWPMLLREVVPVAGENGWCVAESDGTALPLARTAEQPWQLLGLSGGRPVTVIGEWTPDGLVPIAAFTAGDIVDVGIEAVGGSAAASSDELTSVALLGTARRSPDPARLPAPVATPAARLTGDPALILLETAALLDAFDRGGVAPGTAELPEPAADDDRPALPKPAATRLARLLTERSPFLPEWFEAAAPHDHRAPDALCSLLLEQARSQVALRDPLLRLAGERGRWLARHNLQWRNLVRADTGDDVWTHGRPAERRAWLAALRARDPEAARRILAEGWRTEPGPVRAELLAVIGDGLTTADEPLLESALDDSRADARRLAADLLARLPDSEFARRMEERAARWLTLSDARLLARLPRTLDDADRRDGIADRPAATAYRLDGAPDSAAEWLRRVVAATPLRHWETLLHTPDAAVRTRMPDEMLGPMFAGWADAALAQRDTRWAATLFDVLTATPTLGADLELRRELFALLPLDHRVRYLRQLDSSWLAEFELLVRAVPRPWPVPLAEHLVRLLLDRERLAAARPGAPGLSPASYRTLFRTAAVHFPVAVTGTVAAVAHRCADPSWQHAFDQLAHDLTQRTTMLEELQ</sequence>